<keyword evidence="2" id="KW-1185">Reference proteome</keyword>
<reference evidence="1" key="1">
    <citation type="submission" date="2021-11" db="EMBL/GenBank/DDBJ databases">
        <title>Draft genome sequence of Alcaligenes endophyticus type strain CCUG 75668T.</title>
        <authorList>
            <person name="Salva-Serra F."/>
            <person name="Duran R.E."/>
            <person name="Seeger M."/>
            <person name="Moore E.R.B."/>
            <person name="Jaen-Luchoro D."/>
        </authorList>
    </citation>
    <scope>NUCLEOTIDE SEQUENCE</scope>
    <source>
        <strain evidence="1">CCUG 75668</strain>
    </source>
</reference>
<evidence type="ECO:0000313" key="1">
    <source>
        <dbReference type="EMBL" id="MDN4120070.1"/>
    </source>
</evidence>
<organism evidence="1 2">
    <name type="scientific">Alcaligenes endophyticus</name>
    <dbReference type="NCBI Taxonomy" id="1929088"/>
    <lineage>
        <taxon>Bacteria</taxon>
        <taxon>Pseudomonadati</taxon>
        <taxon>Pseudomonadota</taxon>
        <taxon>Betaproteobacteria</taxon>
        <taxon>Burkholderiales</taxon>
        <taxon>Alcaligenaceae</taxon>
        <taxon>Alcaligenes</taxon>
    </lineage>
</organism>
<accession>A0ABT8EFN6</accession>
<dbReference type="RefSeq" id="WP_266122594.1">
    <property type="nucleotide sequence ID" value="NZ_JAJHNU010000001.1"/>
</dbReference>
<evidence type="ECO:0000313" key="2">
    <source>
        <dbReference type="Proteomes" id="UP001168613"/>
    </source>
</evidence>
<proteinExistence type="predicted"/>
<name>A0ABT8EFN6_9BURK</name>
<gene>
    <name evidence="1" type="ORF">LMS43_02085</name>
</gene>
<dbReference type="EMBL" id="JAJHNU010000001">
    <property type="protein sequence ID" value="MDN4120070.1"/>
    <property type="molecule type" value="Genomic_DNA"/>
</dbReference>
<dbReference type="Proteomes" id="UP001168613">
    <property type="component" value="Unassembled WGS sequence"/>
</dbReference>
<sequence length="101" mass="11175">MSQATTNQSEATILAAQALIQKIQSEHQSLHEFYTAEGFNPEKTGQLLEQALNEQAKAQIQTQLDTDLRDVEQEVAEESARLAFAQSPAPLTSHFNINHIA</sequence>
<protein>
    <submittedName>
        <fullName evidence="1">Uncharacterized protein</fullName>
    </submittedName>
</protein>
<comment type="caution">
    <text evidence="1">The sequence shown here is derived from an EMBL/GenBank/DDBJ whole genome shotgun (WGS) entry which is preliminary data.</text>
</comment>